<keyword evidence="5" id="KW-0539">Nucleus</keyword>
<evidence type="ECO:0000256" key="3">
    <source>
        <dbReference type="ARBA" id="ARBA00016020"/>
    </source>
</evidence>
<comment type="subcellular location">
    <subcellularLocation>
        <location evidence="1">Nucleus</location>
    </subcellularLocation>
</comment>
<sequence>KLPNIPSTRVIHVLFKILTAIPDEFQHPFQDNNRKQASRLELIKHAESVLLFVQKILCEENISDNITKICLKCLHSWSVFSDTIIFTENQIGIVLNCVRNENTCNEAVECLIGIYTSPHMIKHPKMIIRFIEQMTISLTNVIDQAIQESNMDYLRDLYFLFVTVGESHTRLILDSLTDLSLNQDIMIEFFRIILKCSSTPTYFGYDETISDLPFNFWINFQDDLMASDESRIQIYREIFKDIFHSLINIFLFKLQYPPDEIYEQSWDNDDREKFRCYRQDIADAYTYCFTILNTSLLQILMDHFNKALAQTMMASSKDMNLTCSAICYLEAVIYAFTALTENISPTETVYMPQILSSFQTLSPQCLMDSKLLSIINCFLSNSADWLANNINYFPFTLTIISNSLKSTDQMVMISATMALKIITTECQLNLGPYAAQIVQICEEYLQYPNIKYKEKARLMHSLGTILSIMPLDVIMLTIDRILIPILTEIEKILCIDGNNNNPDARIHINGVLLMLSNLFARLDVNLKGTDLAEGDQLISKSLVQAKARNNMPQPLYRIFEKIMPMFGVIAANYSHDEEIAQNLCECVKKTVITLLDDVKPMIGNIIQLLLHLYRNSRSISVIQISRQIFTLFHKETELLPDLQEYYYSLTTLTFEQFEKDFRENTFLVQCFFEESAQALRKATTIF</sequence>
<dbReference type="Pfam" id="PF18773">
    <property type="entry name" value="Importin_rep"/>
    <property type="match status" value="1"/>
</dbReference>
<feature type="domain" description="Exportin-1/Importin-beta-like" evidence="6">
    <location>
        <begin position="8"/>
        <end position="111"/>
    </location>
</feature>
<dbReference type="Proteomes" id="UP000194236">
    <property type="component" value="Unassembled WGS sequence"/>
</dbReference>
<dbReference type="PANTHER" id="PTHR12363">
    <property type="entry name" value="TRANSPORTIN 3 AND IMPORTIN 13"/>
    <property type="match status" value="1"/>
</dbReference>
<dbReference type="Pfam" id="PF08389">
    <property type="entry name" value="Xpo1"/>
    <property type="match status" value="1"/>
</dbReference>
<dbReference type="GO" id="GO:0006606">
    <property type="term" value="P:protein import into nucleus"/>
    <property type="evidence" value="ECO:0007669"/>
    <property type="project" value="TreeGrafter"/>
</dbReference>
<dbReference type="GO" id="GO:0005737">
    <property type="term" value="C:cytoplasm"/>
    <property type="evidence" value="ECO:0007669"/>
    <property type="project" value="TreeGrafter"/>
</dbReference>
<feature type="non-terminal residue" evidence="7">
    <location>
        <position position="1"/>
    </location>
</feature>
<comment type="caution">
    <text evidence="7">The sequence shown here is derived from an EMBL/GenBank/DDBJ whole genome shotgun (WGS) entry which is preliminary data.</text>
</comment>
<dbReference type="PANTHER" id="PTHR12363:SF33">
    <property type="entry name" value="IMPORTIN-13"/>
    <property type="match status" value="1"/>
</dbReference>
<keyword evidence="4" id="KW-0813">Transport</keyword>
<dbReference type="AlphaFoldDB" id="A0A1Y3AWP9"/>
<gene>
    <name evidence="7" type="ORF">BLA29_003270</name>
</gene>
<dbReference type="GO" id="GO:0005634">
    <property type="term" value="C:nucleus"/>
    <property type="evidence" value="ECO:0007669"/>
    <property type="project" value="UniProtKB-SubCell"/>
</dbReference>
<evidence type="ECO:0000256" key="2">
    <source>
        <dbReference type="ARBA" id="ARBA00007991"/>
    </source>
</evidence>
<dbReference type="Gene3D" id="1.25.10.10">
    <property type="entry name" value="Leucine-rich Repeat Variant"/>
    <property type="match status" value="1"/>
</dbReference>
<dbReference type="InterPro" id="IPR011989">
    <property type="entry name" value="ARM-like"/>
</dbReference>
<keyword evidence="8" id="KW-1185">Reference proteome</keyword>
<dbReference type="InterPro" id="IPR016024">
    <property type="entry name" value="ARM-type_fold"/>
</dbReference>
<dbReference type="InterPro" id="IPR040709">
    <property type="entry name" value="Importin_rep_1"/>
</dbReference>
<evidence type="ECO:0000313" key="7">
    <source>
        <dbReference type="EMBL" id="OTF72919.1"/>
    </source>
</evidence>
<accession>A0A1Y3AWP9</accession>
<feature type="non-terminal residue" evidence="7">
    <location>
        <position position="686"/>
    </location>
</feature>
<evidence type="ECO:0000256" key="4">
    <source>
        <dbReference type="ARBA" id="ARBA00022448"/>
    </source>
</evidence>
<dbReference type="EMBL" id="MUJZ01054042">
    <property type="protein sequence ID" value="OTF72919.1"/>
    <property type="molecule type" value="Genomic_DNA"/>
</dbReference>
<evidence type="ECO:0000256" key="1">
    <source>
        <dbReference type="ARBA" id="ARBA00004123"/>
    </source>
</evidence>
<dbReference type="SUPFAM" id="SSF48371">
    <property type="entry name" value="ARM repeat"/>
    <property type="match status" value="1"/>
</dbReference>
<evidence type="ECO:0000259" key="6">
    <source>
        <dbReference type="Pfam" id="PF08389"/>
    </source>
</evidence>
<evidence type="ECO:0000256" key="5">
    <source>
        <dbReference type="ARBA" id="ARBA00023242"/>
    </source>
</evidence>
<evidence type="ECO:0000313" key="8">
    <source>
        <dbReference type="Proteomes" id="UP000194236"/>
    </source>
</evidence>
<name>A0A1Y3AWP9_EURMA</name>
<dbReference type="InterPro" id="IPR013598">
    <property type="entry name" value="Exportin-1/Importin-b-like"/>
</dbReference>
<dbReference type="InterPro" id="IPR051345">
    <property type="entry name" value="Importin_beta-like_NTR"/>
</dbReference>
<dbReference type="OrthoDB" id="2016913at2759"/>
<proteinExistence type="inferred from homology"/>
<organism evidence="7 8">
    <name type="scientific">Euroglyphus maynei</name>
    <name type="common">Mayne's house dust mite</name>
    <dbReference type="NCBI Taxonomy" id="6958"/>
    <lineage>
        <taxon>Eukaryota</taxon>
        <taxon>Metazoa</taxon>
        <taxon>Ecdysozoa</taxon>
        <taxon>Arthropoda</taxon>
        <taxon>Chelicerata</taxon>
        <taxon>Arachnida</taxon>
        <taxon>Acari</taxon>
        <taxon>Acariformes</taxon>
        <taxon>Sarcoptiformes</taxon>
        <taxon>Astigmata</taxon>
        <taxon>Psoroptidia</taxon>
        <taxon>Analgoidea</taxon>
        <taxon>Pyroglyphidae</taxon>
        <taxon>Pyroglyphinae</taxon>
        <taxon>Euroglyphus</taxon>
    </lineage>
</organism>
<comment type="similarity">
    <text evidence="2">Belongs to the importin beta family.</text>
</comment>
<reference evidence="7 8" key="1">
    <citation type="submission" date="2017-03" db="EMBL/GenBank/DDBJ databases">
        <title>Genome Survey of Euroglyphus maynei.</title>
        <authorList>
            <person name="Arlian L.G."/>
            <person name="Morgan M.S."/>
            <person name="Rider S.D."/>
        </authorList>
    </citation>
    <scope>NUCLEOTIDE SEQUENCE [LARGE SCALE GENOMIC DNA]</scope>
    <source>
        <strain evidence="7">Arlian Lab</strain>
        <tissue evidence="7">Whole body</tissue>
    </source>
</reference>
<protein>
    <recommendedName>
        <fullName evidence="3">Importin-13</fullName>
    </recommendedName>
</protein>